<organism evidence="1 2">
    <name type="scientific">Paenibacillus gansuensis</name>
    <dbReference type="NCBI Taxonomy" id="306542"/>
    <lineage>
        <taxon>Bacteria</taxon>
        <taxon>Bacillati</taxon>
        <taxon>Bacillota</taxon>
        <taxon>Bacilli</taxon>
        <taxon>Bacillales</taxon>
        <taxon>Paenibacillaceae</taxon>
        <taxon>Paenibacillus</taxon>
    </lineage>
</organism>
<dbReference type="Pfam" id="PF11155">
    <property type="entry name" value="DUF2935"/>
    <property type="match status" value="2"/>
</dbReference>
<evidence type="ECO:0000313" key="1">
    <source>
        <dbReference type="EMBL" id="MFD2611628.1"/>
    </source>
</evidence>
<dbReference type="InterPro" id="IPR021328">
    <property type="entry name" value="CotB-like"/>
</dbReference>
<keyword evidence="2" id="KW-1185">Reference proteome</keyword>
<dbReference type="RefSeq" id="WP_377600473.1">
    <property type="nucleotide sequence ID" value="NZ_JBHUME010000005.1"/>
</dbReference>
<dbReference type="SUPFAM" id="SSF158430">
    <property type="entry name" value="Bacillus cereus metalloprotein-like"/>
    <property type="match status" value="2"/>
</dbReference>
<evidence type="ECO:0000313" key="2">
    <source>
        <dbReference type="Proteomes" id="UP001597541"/>
    </source>
</evidence>
<gene>
    <name evidence="1" type="ORF">ACFSUF_04240</name>
</gene>
<sequence>MDFREEALFELRFWMQIMGDHSRFYSESFAPDETNRLATSNAFTQRFDQLLLRSRQPLDDQKLVSLLQESAVASEQFHPFTLSLLKGRLTGNIKTGLPPTFFNHKVSEGLEAIRVLRALAQGKSPEAHPLHHDLLWLLDAAAHAGAVRDRSDFTEKNLKQRGHEFAMAWEEFYVEAVEYAGYLRTNISQFPALARFHREIEYKMYTFLKFLRELEEMALNKELLGGISPLMIDHMAREGCYYLTKLTQTTEVKSPPCDPTKPRTESARA</sequence>
<dbReference type="Gene3D" id="1.20.1260.120">
    <property type="entry name" value="Protein of unknown function DUF2935"/>
    <property type="match status" value="1"/>
</dbReference>
<name>A0ABW5P9L2_9BACL</name>
<dbReference type="EMBL" id="JBHUME010000005">
    <property type="protein sequence ID" value="MFD2611628.1"/>
    <property type="molecule type" value="Genomic_DNA"/>
</dbReference>
<dbReference type="Proteomes" id="UP001597541">
    <property type="component" value="Unassembled WGS sequence"/>
</dbReference>
<comment type="caution">
    <text evidence="1">The sequence shown here is derived from an EMBL/GenBank/DDBJ whole genome shotgun (WGS) entry which is preliminary data.</text>
</comment>
<proteinExistence type="predicted"/>
<protein>
    <submittedName>
        <fullName evidence="1">DUF2935 domain-containing protein</fullName>
    </submittedName>
</protein>
<accession>A0ABW5P9L2</accession>
<reference evidence="2" key="1">
    <citation type="journal article" date="2019" name="Int. J. Syst. Evol. Microbiol.">
        <title>The Global Catalogue of Microorganisms (GCM) 10K type strain sequencing project: providing services to taxonomists for standard genome sequencing and annotation.</title>
        <authorList>
            <consortium name="The Broad Institute Genomics Platform"/>
            <consortium name="The Broad Institute Genome Sequencing Center for Infectious Disease"/>
            <person name="Wu L."/>
            <person name="Ma J."/>
        </authorList>
    </citation>
    <scope>NUCLEOTIDE SEQUENCE [LARGE SCALE GENOMIC DNA]</scope>
    <source>
        <strain evidence="2">KCTC 3950</strain>
    </source>
</reference>